<proteinExistence type="predicted"/>
<dbReference type="PIRSF" id="PIRSF030771">
    <property type="entry name" value="UCP030771"/>
    <property type="match status" value="1"/>
</dbReference>
<accession>A0ABY7TP05</accession>
<dbReference type="Proteomes" id="UP001220395">
    <property type="component" value="Chromosome"/>
</dbReference>
<reference evidence="1 2" key="1">
    <citation type="submission" date="2023-02" db="EMBL/GenBank/DDBJ databases">
        <title>Genome sequence of Sphingomonas naphthae.</title>
        <authorList>
            <person name="Kim S."/>
            <person name="Heo J."/>
            <person name="Kwon S.-W."/>
        </authorList>
    </citation>
    <scope>NUCLEOTIDE SEQUENCE [LARGE SCALE GENOMIC DNA]</scope>
    <source>
        <strain evidence="1 2">KACC 18716</strain>
    </source>
</reference>
<sequence>MKNFVQQGDNLDLVAPRNLTSGAAFLVGSIFAVASVDAVSGAALAGVTRGVFDLPKAAGAVTQGAKLYWDNTNFVVTTTASGNTLIGVATQAAASGDATARVKLGVVA</sequence>
<dbReference type="EMBL" id="CP117411">
    <property type="protein sequence ID" value="WCT73934.1"/>
    <property type="molecule type" value="Genomic_DNA"/>
</dbReference>
<dbReference type="InterPro" id="IPR011231">
    <property type="entry name" value="Phage_VT1-Sakai_H0018"/>
</dbReference>
<evidence type="ECO:0000313" key="2">
    <source>
        <dbReference type="Proteomes" id="UP001220395"/>
    </source>
</evidence>
<dbReference type="Pfam" id="PF09956">
    <property type="entry name" value="Phage_cement_2"/>
    <property type="match status" value="1"/>
</dbReference>
<gene>
    <name evidence="1" type="ORF">PQ455_01490</name>
</gene>
<organism evidence="1 2">
    <name type="scientific">Sphingomonas naphthae</name>
    <dbReference type="NCBI Taxonomy" id="1813468"/>
    <lineage>
        <taxon>Bacteria</taxon>
        <taxon>Pseudomonadati</taxon>
        <taxon>Pseudomonadota</taxon>
        <taxon>Alphaproteobacteria</taxon>
        <taxon>Sphingomonadales</taxon>
        <taxon>Sphingomonadaceae</taxon>
        <taxon>Sphingomonas</taxon>
    </lineage>
</organism>
<dbReference type="RefSeq" id="WP_273688578.1">
    <property type="nucleotide sequence ID" value="NZ_CP117411.1"/>
</dbReference>
<evidence type="ECO:0000313" key="1">
    <source>
        <dbReference type="EMBL" id="WCT73934.1"/>
    </source>
</evidence>
<protein>
    <submittedName>
        <fullName evidence="1">DUF2190 family protein</fullName>
    </submittedName>
</protein>
<name>A0ABY7TP05_9SPHN</name>
<keyword evidence="2" id="KW-1185">Reference proteome</keyword>